<gene>
    <name evidence="9" type="ORF">RN001_005805</name>
</gene>
<accession>A0AAN7PKD3</accession>
<evidence type="ECO:0000313" key="10">
    <source>
        <dbReference type="Proteomes" id="UP001353858"/>
    </source>
</evidence>
<evidence type="ECO:0000256" key="2">
    <source>
        <dbReference type="ARBA" id="ARBA00004123"/>
    </source>
</evidence>
<evidence type="ECO:0000256" key="3">
    <source>
        <dbReference type="ARBA" id="ARBA00006958"/>
    </source>
</evidence>
<dbReference type="InterPro" id="IPR045249">
    <property type="entry name" value="HARBI1-like"/>
</dbReference>
<keyword evidence="10" id="KW-1185">Reference proteome</keyword>
<evidence type="ECO:0000256" key="1">
    <source>
        <dbReference type="ARBA" id="ARBA00001968"/>
    </source>
</evidence>
<protein>
    <recommendedName>
        <fullName evidence="8">DDE Tnp4 domain-containing protein</fullName>
    </recommendedName>
</protein>
<dbReference type="PANTHER" id="PTHR22930">
    <property type="match status" value="1"/>
</dbReference>
<evidence type="ECO:0000313" key="9">
    <source>
        <dbReference type="EMBL" id="KAK4882486.1"/>
    </source>
</evidence>
<reference evidence="10" key="1">
    <citation type="submission" date="2023-01" db="EMBL/GenBank/DDBJ databases">
        <title>Key to firefly adult light organ development and bioluminescence: homeobox transcription factors regulate luciferase expression and transportation to peroxisome.</title>
        <authorList>
            <person name="Fu X."/>
        </authorList>
    </citation>
    <scope>NUCLEOTIDE SEQUENCE [LARGE SCALE GENOMIC DNA]</scope>
</reference>
<proteinExistence type="inferred from homology"/>
<keyword evidence="4" id="KW-0540">Nuclease</keyword>
<comment type="similarity">
    <text evidence="3">Belongs to the HARBI1 family.</text>
</comment>
<dbReference type="GO" id="GO:0004518">
    <property type="term" value="F:nuclease activity"/>
    <property type="evidence" value="ECO:0007669"/>
    <property type="project" value="UniProtKB-KW"/>
</dbReference>
<evidence type="ECO:0000256" key="7">
    <source>
        <dbReference type="ARBA" id="ARBA00023242"/>
    </source>
</evidence>
<keyword evidence="6" id="KW-0378">Hydrolase</keyword>
<name>A0AAN7PKD3_9COLE</name>
<feature type="domain" description="DDE Tnp4" evidence="8">
    <location>
        <begin position="10"/>
        <end position="160"/>
    </location>
</feature>
<comment type="cofactor">
    <cofactor evidence="1">
        <name>a divalent metal cation</name>
        <dbReference type="ChEBI" id="CHEBI:60240"/>
    </cofactor>
</comment>
<dbReference type="GO" id="GO:0046872">
    <property type="term" value="F:metal ion binding"/>
    <property type="evidence" value="ECO:0007669"/>
    <property type="project" value="UniProtKB-KW"/>
</dbReference>
<evidence type="ECO:0000256" key="5">
    <source>
        <dbReference type="ARBA" id="ARBA00022723"/>
    </source>
</evidence>
<dbReference type="EMBL" id="JARPUR010000002">
    <property type="protein sequence ID" value="KAK4882486.1"/>
    <property type="molecule type" value="Genomic_DNA"/>
</dbReference>
<dbReference type="Pfam" id="PF13359">
    <property type="entry name" value="DDE_Tnp_4"/>
    <property type="match status" value="1"/>
</dbReference>
<sequence>MRFPGVIGFIDGTHIKIDKPRKHQESYCNRKHYHSIQVQIICDNKCKIMDTFIGNLGSVHDAHVFSSSFIYPQLAELCQDEHLLGDSAYPCLDFCLTPYKDNGHLNRTQIRYNKVHSSLRIKVEHTNGILKQRFRQLYHIKLRKIDRIVALVKSYCVLHNLCHIQDKLFFHSEHNPLDLTEDANIAIADANMTLEATSGVAKRNYIASVL</sequence>
<evidence type="ECO:0000259" key="8">
    <source>
        <dbReference type="Pfam" id="PF13359"/>
    </source>
</evidence>
<dbReference type="GO" id="GO:0016787">
    <property type="term" value="F:hydrolase activity"/>
    <property type="evidence" value="ECO:0007669"/>
    <property type="project" value="UniProtKB-KW"/>
</dbReference>
<evidence type="ECO:0000256" key="4">
    <source>
        <dbReference type="ARBA" id="ARBA00022722"/>
    </source>
</evidence>
<comment type="subcellular location">
    <subcellularLocation>
        <location evidence="2">Nucleus</location>
    </subcellularLocation>
</comment>
<comment type="caution">
    <text evidence="9">The sequence shown here is derived from an EMBL/GenBank/DDBJ whole genome shotgun (WGS) entry which is preliminary data.</text>
</comment>
<dbReference type="PANTHER" id="PTHR22930:SF286">
    <property type="entry name" value="NUCLEASE HARBI1"/>
    <property type="match status" value="1"/>
</dbReference>
<dbReference type="InterPro" id="IPR027806">
    <property type="entry name" value="HARBI1_dom"/>
</dbReference>
<organism evidence="9 10">
    <name type="scientific">Aquatica leii</name>
    <dbReference type="NCBI Taxonomy" id="1421715"/>
    <lineage>
        <taxon>Eukaryota</taxon>
        <taxon>Metazoa</taxon>
        <taxon>Ecdysozoa</taxon>
        <taxon>Arthropoda</taxon>
        <taxon>Hexapoda</taxon>
        <taxon>Insecta</taxon>
        <taxon>Pterygota</taxon>
        <taxon>Neoptera</taxon>
        <taxon>Endopterygota</taxon>
        <taxon>Coleoptera</taxon>
        <taxon>Polyphaga</taxon>
        <taxon>Elateriformia</taxon>
        <taxon>Elateroidea</taxon>
        <taxon>Lampyridae</taxon>
        <taxon>Luciolinae</taxon>
        <taxon>Aquatica</taxon>
    </lineage>
</organism>
<dbReference type="GO" id="GO:0005634">
    <property type="term" value="C:nucleus"/>
    <property type="evidence" value="ECO:0007669"/>
    <property type="project" value="UniProtKB-SubCell"/>
</dbReference>
<evidence type="ECO:0000256" key="6">
    <source>
        <dbReference type="ARBA" id="ARBA00022801"/>
    </source>
</evidence>
<dbReference type="AlphaFoldDB" id="A0AAN7PKD3"/>
<keyword evidence="5" id="KW-0479">Metal-binding</keyword>
<dbReference type="Proteomes" id="UP001353858">
    <property type="component" value="Unassembled WGS sequence"/>
</dbReference>
<keyword evidence="7" id="KW-0539">Nucleus</keyword>